<proteinExistence type="predicted"/>
<protein>
    <submittedName>
        <fullName evidence="1">Uncharacterized protein</fullName>
    </submittedName>
</protein>
<gene>
    <name evidence="1" type="ORF">CBRE1094_LOCUS28032</name>
</gene>
<dbReference type="AlphaFoldDB" id="A0A7S2MPY8"/>
<evidence type="ECO:0000313" key="1">
    <source>
        <dbReference type="EMBL" id="CAD9495589.1"/>
    </source>
</evidence>
<organism evidence="1">
    <name type="scientific">Haptolina brevifila</name>
    <dbReference type="NCBI Taxonomy" id="156173"/>
    <lineage>
        <taxon>Eukaryota</taxon>
        <taxon>Haptista</taxon>
        <taxon>Haptophyta</taxon>
        <taxon>Prymnesiophyceae</taxon>
        <taxon>Prymnesiales</taxon>
        <taxon>Prymnesiaceae</taxon>
        <taxon>Haptolina</taxon>
    </lineage>
</organism>
<sequence>MRLPGNEMMPEAELIAMGYELIEMVTARRYKINEVTGTLDKRKSRHSLDEARLRRMGSEKTQDRLRGSCTYTIPVGDLETKVFCSEIGPEHHLAVVDWTDGYGIGESSVWTPVAAKIPDTIDACDDQGRRLAVLLRSPLWGAGVAGFGFEIVRDQDCEVAGWMSCPSTPGVKYRGEDRAIVIIDDMLMRVTDVDVARRTHEVLSARAVERGGKPLTFKNAEAFGGLRIMRSHDKVVTTLLMPEFIERSARKWVPEFVDSGKLRDGIPSGKGLRKALDGMELLGGSGPLNKEQREVQAMTGDLRWMTRTMIRLIRAVHKASCVAQRASAGAAMTIRGVIAVAYTHRFEGLSYGAAHGRDMCLSGFLAGTMDSPRGAAIARIDGVQRLADGAPRELDGAADATWSAGEYGEDDVYALAITNNGGCICADLKKVGLVLKCLALTEGVATLQLSDKVEQAINAKAAMGAAPEGPVMLASDCESNLRVAAGAPAAQRLRHALRRWAIITQRCQSKAMRLGHLPDEVNWVDFFTKWKDKAKVEASIAYLTNLAARLAHPAEGDPMLDKVRLDKDSAGATILAINIKGGAQLCTLPWIG</sequence>
<name>A0A7S2MPY8_9EUKA</name>
<accession>A0A7S2MPY8</accession>
<reference evidence="1" key="1">
    <citation type="submission" date="2021-01" db="EMBL/GenBank/DDBJ databases">
        <authorList>
            <person name="Corre E."/>
            <person name="Pelletier E."/>
            <person name="Niang G."/>
            <person name="Scheremetjew M."/>
            <person name="Finn R."/>
            <person name="Kale V."/>
            <person name="Holt S."/>
            <person name="Cochrane G."/>
            <person name="Meng A."/>
            <person name="Brown T."/>
            <person name="Cohen L."/>
        </authorList>
    </citation>
    <scope>NUCLEOTIDE SEQUENCE</scope>
    <source>
        <strain evidence="1">UTEX LB 985</strain>
    </source>
</reference>
<dbReference type="EMBL" id="HBGU01051428">
    <property type="protein sequence ID" value="CAD9495589.1"/>
    <property type="molecule type" value="Transcribed_RNA"/>
</dbReference>